<evidence type="ECO:0000259" key="1">
    <source>
        <dbReference type="PROSITE" id="PS51819"/>
    </source>
</evidence>
<dbReference type="Pfam" id="PF00903">
    <property type="entry name" value="Glyoxalase"/>
    <property type="match status" value="1"/>
</dbReference>
<protein>
    <submittedName>
        <fullName evidence="2">VOC family protein</fullName>
    </submittedName>
</protein>
<proteinExistence type="predicted"/>
<dbReference type="PANTHER" id="PTHR34109">
    <property type="entry name" value="BNAUNNG04460D PROTEIN-RELATED"/>
    <property type="match status" value="1"/>
</dbReference>
<dbReference type="PANTHER" id="PTHR34109:SF1">
    <property type="entry name" value="VOC DOMAIN-CONTAINING PROTEIN"/>
    <property type="match status" value="1"/>
</dbReference>
<dbReference type="PROSITE" id="PS51819">
    <property type="entry name" value="VOC"/>
    <property type="match status" value="1"/>
</dbReference>
<feature type="domain" description="VOC" evidence="1">
    <location>
        <begin position="9"/>
        <end position="136"/>
    </location>
</feature>
<dbReference type="AlphaFoldDB" id="A0A937HDN3"/>
<evidence type="ECO:0000313" key="2">
    <source>
        <dbReference type="EMBL" id="MBL6761869.1"/>
    </source>
</evidence>
<dbReference type="InterPro" id="IPR004360">
    <property type="entry name" value="Glyas_Fos-R_dOase_dom"/>
</dbReference>
<organism evidence="2 3">
    <name type="scientific">PS1 clade bacterium</name>
    <dbReference type="NCBI Taxonomy" id="2175152"/>
    <lineage>
        <taxon>Bacteria</taxon>
        <taxon>Pseudomonadati</taxon>
        <taxon>Pseudomonadota</taxon>
        <taxon>Alphaproteobacteria</taxon>
        <taxon>PS1 clade</taxon>
    </lineage>
</organism>
<reference evidence="2" key="1">
    <citation type="submission" date="2020-10" db="EMBL/GenBank/DDBJ databases">
        <title>Microbiome of the Black Sea water column analyzed by genome centric metagenomics.</title>
        <authorList>
            <person name="Cabello-Yeves P.J."/>
            <person name="Callieri C."/>
            <person name="Picazo A."/>
            <person name="Mehrshad M."/>
            <person name="Haro-Moreno J.M."/>
            <person name="Roda-Garcia J."/>
            <person name="Dzembekova N."/>
            <person name="Slabakova V."/>
            <person name="Slabakova N."/>
            <person name="Moncheva S."/>
            <person name="Rodriguez-Valera F."/>
        </authorList>
    </citation>
    <scope>NUCLEOTIDE SEQUENCE</scope>
    <source>
        <strain evidence="2">BS307-5m-G5</strain>
    </source>
</reference>
<sequence length="144" mass="15924">MPQTKQIHGAKLVPNLVYYDADEAMRWLEQAFGFTVLLRVEGAGGRIDHAQLVRDDIMIMLSSVRTDEFGSHFDTPKAQGFSSQGAYLIVDDVAGAYERALAAGAEVLIALRAQDYGGEGFTVRDPEGHIWSFGDYNPWRAAEE</sequence>
<name>A0A937HDN3_9PROT</name>
<dbReference type="Gene3D" id="3.30.720.110">
    <property type="match status" value="1"/>
</dbReference>
<dbReference type="Proteomes" id="UP000785783">
    <property type="component" value="Unassembled WGS sequence"/>
</dbReference>
<evidence type="ECO:0000313" key="3">
    <source>
        <dbReference type="Proteomes" id="UP000785783"/>
    </source>
</evidence>
<comment type="caution">
    <text evidence="2">The sequence shown here is derived from an EMBL/GenBank/DDBJ whole genome shotgun (WGS) entry which is preliminary data.</text>
</comment>
<dbReference type="InterPro" id="IPR029068">
    <property type="entry name" value="Glyas_Bleomycin-R_OHBP_Dase"/>
</dbReference>
<gene>
    <name evidence="2" type="ORF">ISQ19_04145</name>
</gene>
<dbReference type="EMBL" id="JADHOK010000043">
    <property type="protein sequence ID" value="MBL6761869.1"/>
    <property type="molecule type" value="Genomic_DNA"/>
</dbReference>
<dbReference type="Gene3D" id="3.30.720.120">
    <property type="match status" value="1"/>
</dbReference>
<dbReference type="InterPro" id="IPR037523">
    <property type="entry name" value="VOC_core"/>
</dbReference>
<dbReference type="SUPFAM" id="SSF54593">
    <property type="entry name" value="Glyoxalase/Bleomycin resistance protein/Dihydroxybiphenyl dioxygenase"/>
    <property type="match status" value="1"/>
</dbReference>
<accession>A0A937HDN3</accession>